<dbReference type="InterPro" id="IPR003107">
    <property type="entry name" value="HAT"/>
</dbReference>
<sequence>MNFFSSSQPKNQTRNSPNRKRKTDPNQKKPDLSEKKENGFTPLETSFRKQTEIQNTFQKEEVKKSTLEIQAQINTLNFLEEETETRTRNVERNITESEEKINQNTKALLELESSLKILTVYAFQNEIKIPTQNVRSQELNGQIEALTQNYEKVLQLNSNLETIRDLNRHALGVLMQKKSILDSKKRVILEHKRSLEIILNDIKHQKDMAIQKMEHFRKKLDVKQQLIDRLEYPIYQLSPSLSIHPIYPNQNENQNENHLENQNLILENSQMKIEENIQQQSQNKIKLQDPNLDFVLDNLKQDELQKENLQKEDLKQEILKNDLEKITPKNSNTINTQKRTSPKVSPKIIPTSKSFNKTNNGDKKTTAFKDPQPTHRVSPNRNYYYHPQQNDSEWQRQQLEIIKKRKLLKQKKIEKLLLIQQKKNQKKRYKTQKNKEHQSYYLSPLLCFGIYKYHPNFQQIFQFSISSPFVNHSLNPFSKLCNNDLISSCTFSDCQNFHLSRSLISNAVVFNNIKEFFQNKVPQEQLEEFDGLFKKNAQFEDPQFEADFLSSQILKIFPKFDSENILFGENPPTFQIDQYAIEMVDSLLQLKQDEDQISCVVEPLSEDEFFENALRNDFSIENYERYFQKLPVLYANLFEAVSRIPKNLNPEAHEDTSSLNDALVVLGNLLVENHDDCIVWFTFLKIFSQVGSQVQLRSLFENGLNQFPICGAILKLHADVQRIYCKKRDAYSLAVNNYIQYLVDFESSSNPISNDENEDQMNLQTNNEIQMEYSSNEENFETESPILNSDFNTNNILENEFQEEINDVKESPISLAKKSLSEPDLNLSNDNLLTDEMIISKLSEEPPVENIEIEALFMEDRQTMESNLTIFLLNILQLQADSHHANEALETLKEFWKVQASDSVIQNPSIIVSLAIINIHLLIFDIFSEQEQEKYKISILQNAFALDYEDPYFNFSNIPSSRFSVQVTNNLNNFFEQIRTAIFPQLPSDYHIPILSYYFQIQFIVNAKDKDKLIQELFTLIDSHQNSPQVFFFLKVLMRSLNLFDPTDLEIFHHFSTLFSTNQSIFHFITQEILFKISSLFFSGINFQKSQQMMNILSKFFGNYGRNSLQFKLEKEKEQEKEKEKKIQNQIDNIEFFIESSLKNFMISYYSNILFIPNSQQKYSINNINNNNNNINNNNNMNIEENNLDLNSKIANTSDPYLILNYITFILLCKDEYNIASIFNNICDLFELSLLKIIKINQRKMIYYKYLQFLSSFMITKNDPNFKNHQQGNEFYFLLYLNAEKESFFNKEFIKKNQIESKIINISEKAFLEFNIYQKIIPDFIPFPNSYNWQEFWKRIQEWEFFRMKKVPEYHFQEKIFSFLPIKSACKILEELIDVKKHEIFYSIKFSQFQNFIGNKFGGLKTLTIAVKNNPESVILWKEILNLVCHSENLIEIRKIFERALLYHPENYSLWKKFLEFETIHKDSDKIQKVIDTALLIGIPL</sequence>
<feature type="compositionally biased region" description="Polar residues" evidence="2">
    <location>
        <begin position="375"/>
        <end position="387"/>
    </location>
</feature>
<dbReference type="Gene3D" id="1.25.40.10">
    <property type="entry name" value="Tetratricopeptide repeat domain"/>
    <property type="match status" value="1"/>
</dbReference>
<organism evidence="3 4">
    <name type="scientific">Anaeramoeba ignava</name>
    <name type="common">Anaerobic marine amoeba</name>
    <dbReference type="NCBI Taxonomy" id="1746090"/>
    <lineage>
        <taxon>Eukaryota</taxon>
        <taxon>Metamonada</taxon>
        <taxon>Anaeramoebidae</taxon>
        <taxon>Anaeramoeba</taxon>
    </lineage>
</organism>
<reference evidence="3" key="1">
    <citation type="submission" date="2022-10" db="EMBL/GenBank/DDBJ databases">
        <title>Novel sulphate-reducing endosymbionts in the free-living metamonad Anaeramoeba.</title>
        <authorList>
            <person name="Jerlstrom-Hultqvist J."/>
            <person name="Cepicka I."/>
            <person name="Gallot-Lavallee L."/>
            <person name="Salas-Leiva D."/>
            <person name="Curtis B.A."/>
            <person name="Zahonova K."/>
            <person name="Pipaliya S."/>
            <person name="Dacks J."/>
            <person name="Roger A.J."/>
        </authorList>
    </citation>
    <scope>NUCLEOTIDE SEQUENCE</scope>
    <source>
        <strain evidence="3">BMAN</strain>
    </source>
</reference>
<feature type="coiled-coil region" evidence="1">
    <location>
        <begin position="136"/>
        <end position="163"/>
    </location>
</feature>
<evidence type="ECO:0000256" key="2">
    <source>
        <dbReference type="SAM" id="MobiDB-lite"/>
    </source>
</evidence>
<feature type="coiled-coil region" evidence="1">
    <location>
        <begin position="62"/>
        <end position="100"/>
    </location>
</feature>
<feature type="compositionally biased region" description="Polar residues" evidence="2">
    <location>
        <begin position="329"/>
        <end position="343"/>
    </location>
</feature>
<protein>
    <submittedName>
        <fullName evidence="3">Acyl-coa-binding domain-containing protein</fullName>
    </submittedName>
</protein>
<keyword evidence="4" id="KW-1185">Reference proteome</keyword>
<dbReference type="Proteomes" id="UP001149090">
    <property type="component" value="Unassembled WGS sequence"/>
</dbReference>
<accession>A0A9Q0LJM7</accession>
<feature type="coiled-coil region" evidence="1">
    <location>
        <begin position="249"/>
        <end position="324"/>
    </location>
</feature>
<dbReference type="SUPFAM" id="SSF48452">
    <property type="entry name" value="TPR-like"/>
    <property type="match status" value="1"/>
</dbReference>
<feature type="region of interest" description="Disordered" evidence="2">
    <location>
        <begin position="1"/>
        <end position="46"/>
    </location>
</feature>
<evidence type="ECO:0000313" key="4">
    <source>
        <dbReference type="Proteomes" id="UP001149090"/>
    </source>
</evidence>
<proteinExistence type="predicted"/>
<evidence type="ECO:0000313" key="3">
    <source>
        <dbReference type="EMBL" id="KAJ5073639.1"/>
    </source>
</evidence>
<dbReference type="GO" id="GO:0006396">
    <property type="term" value="P:RNA processing"/>
    <property type="evidence" value="ECO:0007669"/>
    <property type="project" value="InterPro"/>
</dbReference>
<dbReference type="Pfam" id="PF23240">
    <property type="entry name" value="HAT_PRP39_N"/>
    <property type="match status" value="1"/>
</dbReference>
<dbReference type="OrthoDB" id="1922977at2759"/>
<comment type="caution">
    <text evidence="3">The sequence shown here is derived from an EMBL/GenBank/DDBJ whole genome shotgun (WGS) entry which is preliminary data.</text>
</comment>
<name>A0A9Q0LJM7_ANAIG</name>
<feature type="region of interest" description="Disordered" evidence="2">
    <location>
        <begin position="329"/>
        <end position="387"/>
    </location>
</feature>
<dbReference type="SMART" id="SM00386">
    <property type="entry name" value="HAT"/>
    <property type="match status" value="2"/>
</dbReference>
<gene>
    <name evidence="3" type="ORF">M0811_08476</name>
</gene>
<feature type="compositionally biased region" description="Polar residues" evidence="2">
    <location>
        <begin position="1"/>
        <end position="16"/>
    </location>
</feature>
<dbReference type="EMBL" id="JAPDFW010000073">
    <property type="protein sequence ID" value="KAJ5073639.1"/>
    <property type="molecule type" value="Genomic_DNA"/>
</dbReference>
<keyword evidence="1" id="KW-0175">Coiled coil</keyword>
<evidence type="ECO:0000256" key="1">
    <source>
        <dbReference type="SAM" id="Coils"/>
    </source>
</evidence>
<feature type="compositionally biased region" description="Basic and acidic residues" evidence="2">
    <location>
        <begin position="23"/>
        <end position="38"/>
    </location>
</feature>
<feature type="coiled-coil region" evidence="1">
    <location>
        <begin position="1106"/>
        <end position="1133"/>
    </location>
</feature>
<dbReference type="InterPro" id="IPR011990">
    <property type="entry name" value="TPR-like_helical_dom_sf"/>
</dbReference>